<organism evidence="2 3">
    <name type="scientific">Fusicatenibacter saccharivorans</name>
    <dbReference type="NCBI Taxonomy" id="1150298"/>
    <lineage>
        <taxon>Bacteria</taxon>
        <taxon>Bacillati</taxon>
        <taxon>Bacillota</taxon>
        <taxon>Clostridia</taxon>
        <taxon>Lachnospirales</taxon>
        <taxon>Lachnospiraceae</taxon>
        <taxon>Fusicatenibacter</taxon>
    </lineage>
</organism>
<dbReference type="RefSeq" id="WP_009904720.1">
    <property type="nucleotide sequence ID" value="NZ_CYYV01000010.1"/>
</dbReference>
<dbReference type="AlphaFoldDB" id="A0A174FZB0"/>
<evidence type="ECO:0000313" key="3">
    <source>
        <dbReference type="Proteomes" id="UP000095706"/>
    </source>
</evidence>
<accession>A0A174FZB0</accession>
<evidence type="ECO:0000313" key="2">
    <source>
        <dbReference type="EMBL" id="CUO55632.1"/>
    </source>
</evidence>
<keyword evidence="1" id="KW-0732">Signal</keyword>
<sequence length="152" mass="16636">MKKLIPLFLMLCCLVSVTACSKDEIVSNYNQALQSIGDKGLTDDKDLQGKREFGIDSYVGNYTADYDDFSGNEIIFGGTALERDNGNKIEISCDIAAQTGNLKLILQTGTDEPKILCDTESSYNDTIELPSASNYVLIEADNFTGSLKLKLK</sequence>
<dbReference type="EMBL" id="CYYV01000010">
    <property type="protein sequence ID" value="CUO55632.1"/>
    <property type="molecule type" value="Genomic_DNA"/>
</dbReference>
<reference evidence="2 3" key="1">
    <citation type="submission" date="2015-09" db="EMBL/GenBank/DDBJ databases">
        <authorList>
            <consortium name="Pathogen Informatics"/>
        </authorList>
    </citation>
    <scope>NUCLEOTIDE SEQUENCE [LARGE SCALE GENOMIC DNA]</scope>
    <source>
        <strain evidence="2 3">2789STDY5608849</strain>
    </source>
</reference>
<feature type="signal peptide" evidence="1">
    <location>
        <begin position="1"/>
        <end position="21"/>
    </location>
</feature>
<dbReference type="Proteomes" id="UP000095706">
    <property type="component" value="Unassembled WGS sequence"/>
</dbReference>
<proteinExistence type="predicted"/>
<name>A0A174FZB0_9FIRM</name>
<gene>
    <name evidence="2" type="ORF">ERS852406_02264</name>
</gene>
<evidence type="ECO:0000256" key="1">
    <source>
        <dbReference type="SAM" id="SignalP"/>
    </source>
</evidence>
<protein>
    <recommendedName>
        <fullName evidence="4">Lipoprotein</fullName>
    </recommendedName>
</protein>
<dbReference type="PROSITE" id="PS51257">
    <property type="entry name" value="PROKAR_LIPOPROTEIN"/>
    <property type="match status" value="1"/>
</dbReference>
<feature type="chain" id="PRO_5008022122" description="Lipoprotein" evidence="1">
    <location>
        <begin position="22"/>
        <end position="152"/>
    </location>
</feature>
<evidence type="ECO:0008006" key="4">
    <source>
        <dbReference type="Google" id="ProtNLM"/>
    </source>
</evidence>